<feature type="transmembrane region" description="Helical" evidence="1">
    <location>
        <begin position="179"/>
        <end position="197"/>
    </location>
</feature>
<dbReference type="Gene3D" id="3.10.620.30">
    <property type="match status" value="1"/>
</dbReference>
<keyword evidence="1" id="KW-0812">Transmembrane</keyword>
<feature type="transmembrane region" description="Helical" evidence="1">
    <location>
        <begin position="142"/>
        <end position="158"/>
    </location>
</feature>
<dbReference type="InterPro" id="IPR002931">
    <property type="entry name" value="Transglutaminase-like"/>
</dbReference>
<feature type="transmembrane region" description="Helical" evidence="1">
    <location>
        <begin position="69"/>
        <end position="90"/>
    </location>
</feature>
<keyword evidence="1" id="KW-0472">Membrane</keyword>
<dbReference type="EMBL" id="UHIA01000004">
    <property type="protein sequence ID" value="SUO97640.1"/>
    <property type="molecule type" value="Genomic_DNA"/>
</dbReference>
<dbReference type="PANTHER" id="PTHR42736">
    <property type="entry name" value="PROTEIN-GLUTAMINE GAMMA-GLUTAMYLTRANSFERASE"/>
    <property type="match status" value="1"/>
</dbReference>
<evidence type="ECO:0000313" key="4">
    <source>
        <dbReference type="Proteomes" id="UP000254575"/>
    </source>
</evidence>
<dbReference type="SMART" id="SM00460">
    <property type="entry name" value="TGc"/>
    <property type="match status" value="1"/>
</dbReference>
<proteinExistence type="predicted"/>
<protein>
    <submittedName>
        <fullName evidence="3">Domain of uncharacterized function (DUF3488)</fullName>
    </submittedName>
</protein>
<reference evidence="3 4" key="1">
    <citation type="submission" date="2018-06" db="EMBL/GenBank/DDBJ databases">
        <authorList>
            <consortium name="Pathogen Informatics"/>
            <person name="Doyle S."/>
        </authorList>
    </citation>
    <scope>NUCLEOTIDE SEQUENCE [LARGE SCALE GENOMIC DNA]</scope>
    <source>
        <strain evidence="3 4">NCTC10717</strain>
    </source>
</reference>
<evidence type="ECO:0000256" key="1">
    <source>
        <dbReference type="SAM" id="Phobius"/>
    </source>
</evidence>
<gene>
    <name evidence="3" type="ORF">NCTC10717_01548</name>
</gene>
<organism evidence="3 4">
    <name type="scientific">Suttonella indologenes</name>
    <dbReference type="NCBI Taxonomy" id="13276"/>
    <lineage>
        <taxon>Bacteria</taxon>
        <taxon>Pseudomonadati</taxon>
        <taxon>Pseudomonadota</taxon>
        <taxon>Gammaproteobacteria</taxon>
        <taxon>Cardiobacteriales</taxon>
        <taxon>Cardiobacteriaceae</taxon>
        <taxon>Suttonella</taxon>
    </lineage>
</organism>
<dbReference type="SUPFAM" id="SSF54001">
    <property type="entry name" value="Cysteine proteinases"/>
    <property type="match status" value="1"/>
</dbReference>
<feature type="transmembrane region" description="Helical" evidence="1">
    <location>
        <begin position="559"/>
        <end position="582"/>
    </location>
</feature>
<evidence type="ECO:0000259" key="2">
    <source>
        <dbReference type="SMART" id="SM00460"/>
    </source>
</evidence>
<sequence length="670" mass="76042">MKLNFAKIQWISAAAFHERLTPRHWRIALGAMSICLLPLIIFFPPQIGAILLLAVVAKGLSLWLGRPSIALVAVFIVFPLSVAVVISGFWQVGLTHSFLALLAVMSVCKMLESRNVRDTRILFLINLVLMLSFLMFSQSVLIFLYLLLAVAANMYAQLQISQRDSLRVSLGRWRDVGKLLLLALPFTIIVFFTFPRFDPIWGLPRQNSQGITGLPEEMSMDGLSSLAQSDEITFRVQFADGNIPRGDMLYWRGPVLWHYDGNKWQQREEDQRAPPEPLHYDRSQRLDYTLTIAKNDLIWLPALEMQIGGEGRFWRGSAHQIRLPRTKRGEERFQLTAATRFQLQAGALPEYDRRMATRLPPELDLTRTRALAQELYQAGGSSAAGFAEQFLAHIRDNEFYYTLEPIPGAQHVENFLFGSSFGFCQHYANAMAVAARSVDIPSRVIIGYQGGTFNAVSGDFVVREEQAHAWVELWLEGQGWTRFDPTAAVAPWRVESGGLSSENLGGAESRSILSRFAEQYTTVSWLRDAIDAGQAFWQNWVINLNNDRQGSLLGLLGKFGLGAGIVILLIGGLVLGLLWLLWHLWRKRVHIEEDAVAKAMRRLLLRLEKRAWYKSRKESVSLFLRRIVKEKQPKHSTALLALADAYEQFRYQERGDEAALLRQIRYVAKL</sequence>
<dbReference type="InterPro" id="IPR052901">
    <property type="entry name" value="Bact_TGase-like"/>
</dbReference>
<keyword evidence="4" id="KW-1185">Reference proteome</keyword>
<dbReference type="AlphaFoldDB" id="A0A380MYI9"/>
<feature type="transmembrane region" description="Helical" evidence="1">
    <location>
        <begin position="27"/>
        <end position="57"/>
    </location>
</feature>
<dbReference type="RefSeq" id="WP_115218714.1">
    <property type="nucleotide sequence ID" value="NZ_UHIA01000004.1"/>
</dbReference>
<name>A0A380MYI9_9GAMM</name>
<feature type="domain" description="Transglutaminase-like" evidence="2">
    <location>
        <begin position="416"/>
        <end position="487"/>
    </location>
</feature>
<accession>A0A380MYI9</accession>
<dbReference type="OrthoDB" id="9804872at2"/>
<dbReference type="Pfam" id="PF11992">
    <property type="entry name" value="TgpA_N"/>
    <property type="match status" value="1"/>
</dbReference>
<evidence type="ECO:0000313" key="3">
    <source>
        <dbReference type="EMBL" id="SUO97640.1"/>
    </source>
</evidence>
<dbReference type="InterPro" id="IPR038765">
    <property type="entry name" value="Papain-like_cys_pep_sf"/>
</dbReference>
<dbReference type="Proteomes" id="UP000254575">
    <property type="component" value="Unassembled WGS sequence"/>
</dbReference>
<keyword evidence="1" id="KW-1133">Transmembrane helix</keyword>
<dbReference type="InterPro" id="IPR021878">
    <property type="entry name" value="TgpA_N"/>
</dbReference>
<dbReference type="Pfam" id="PF01841">
    <property type="entry name" value="Transglut_core"/>
    <property type="match status" value="1"/>
</dbReference>
<dbReference type="PANTHER" id="PTHR42736:SF1">
    <property type="entry name" value="PROTEIN-GLUTAMINE GAMMA-GLUTAMYLTRANSFERASE"/>
    <property type="match status" value="1"/>
</dbReference>